<reference evidence="9 10" key="1">
    <citation type="submission" date="2023-01" db="EMBL/GenBank/DDBJ databases">
        <title>Novel species of the genus Asticcacaulis isolated from rivers.</title>
        <authorList>
            <person name="Lu H."/>
        </authorList>
    </citation>
    <scope>NUCLEOTIDE SEQUENCE [LARGE SCALE GENOMIC DNA]</scope>
    <source>
        <strain evidence="9 10">LKC15W</strain>
    </source>
</reference>
<comment type="caution">
    <text evidence="9">The sequence shown here is derived from an EMBL/GenBank/DDBJ whole genome shotgun (WGS) entry which is preliminary data.</text>
</comment>
<dbReference type="Pfam" id="PF02272">
    <property type="entry name" value="DHHA1"/>
    <property type="match status" value="1"/>
</dbReference>
<evidence type="ECO:0000256" key="5">
    <source>
        <dbReference type="ARBA" id="ARBA00022839"/>
    </source>
</evidence>
<keyword evidence="3" id="KW-0540">Nuclease</keyword>
<name>A0ABT5HF10_9CAUL</name>
<proteinExistence type="inferred from homology"/>
<evidence type="ECO:0000256" key="2">
    <source>
        <dbReference type="ARBA" id="ARBA00019841"/>
    </source>
</evidence>
<evidence type="ECO:0000256" key="4">
    <source>
        <dbReference type="ARBA" id="ARBA00022801"/>
    </source>
</evidence>
<protein>
    <recommendedName>
        <fullName evidence="2">Single-stranded-DNA-specific exonuclease RecJ</fullName>
    </recommendedName>
</protein>
<dbReference type="InterPro" id="IPR038763">
    <property type="entry name" value="DHH_sf"/>
</dbReference>
<dbReference type="GO" id="GO:0004527">
    <property type="term" value="F:exonuclease activity"/>
    <property type="evidence" value="ECO:0007669"/>
    <property type="project" value="UniProtKB-KW"/>
</dbReference>
<keyword evidence="10" id="KW-1185">Reference proteome</keyword>
<evidence type="ECO:0000313" key="9">
    <source>
        <dbReference type="EMBL" id="MDC7674835.1"/>
    </source>
</evidence>
<accession>A0ABT5HF10</accession>
<feature type="domain" description="RecJ OB" evidence="8">
    <location>
        <begin position="505"/>
        <end position="613"/>
    </location>
</feature>
<feature type="domain" description="DHHA1" evidence="7">
    <location>
        <begin position="393"/>
        <end position="490"/>
    </location>
</feature>
<evidence type="ECO:0000259" key="8">
    <source>
        <dbReference type="Pfam" id="PF17768"/>
    </source>
</evidence>
<feature type="domain" description="DDH" evidence="6">
    <location>
        <begin position="109"/>
        <end position="265"/>
    </location>
</feature>
<evidence type="ECO:0000256" key="1">
    <source>
        <dbReference type="ARBA" id="ARBA00005915"/>
    </source>
</evidence>
<dbReference type="InterPro" id="IPR051673">
    <property type="entry name" value="SSDNA_exonuclease_RecJ"/>
</dbReference>
<dbReference type="Gene3D" id="3.10.310.30">
    <property type="match status" value="1"/>
</dbReference>
<dbReference type="RefSeq" id="WP_272743148.1">
    <property type="nucleotide sequence ID" value="NZ_JAQQKV010000001.1"/>
</dbReference>
<evidence type="ECO:0000259" key="7">
    <source>
        <dbReference type="Pfam" id="PF02272"/>
    </source>
</evidence>
<organism evidence="9 10">
    <name type="scientific">Asticcacaulis machinosus</name>
    <dbReference type="NCBI Taxonomy" id="2984211"/>
    <lineage>
        <taxon>Bacteria</taxon>
        <taxon>Pseudomonadati</taxon>
        <taxon>Pseudomonadota</taxon>
        <taxon>Alphaproteobacteria</taxon>
        <taxon>Caulobacterales</taxon>
        <taxon>Caulobacteraceae</taxon>
        <taxon>Asticcacaulis</taxon>
    </lineage>
</organism>
<dbReference type="NCBIfam" id="TIGR00644">
    <property type="entry name" value="recJ"/>
    <property type="match status" value="1"/>
</dbReference>
<dbReference type="EMBL" id="JAQQKV010000001">
    <property type="protein sequence ID" value="MDC7674835.1"/>
    <property type="molecule type" value="Genomic_DNA"/>
</dbReference>
<dbReference type="InterPro" id="IPR001667">
    <property type="entry name" value="DDH_dom"/>
</dbReference>
<keyword evidence="5 9" id="KW-0269">Exonuclease</keyword>
<evidence type="ECO:0000256" key="3">
    <source>
        <dbReference type="ARBA" id="ARBA00022722"/>
    </source>
</evidence>
<dbReference type="Pfam" id="PF01368">
    <property type="entry name" value="DHH"/>
    <property type="match status" value="1"/>
</dbReference>
<gene>
    <name evidence="9" type="primary">recJ</name>
    <name evidence="9" type="ORF">PQU98_01700</name>
</gene>
<dbReference type="Gene3D" id="3.90.1640.30">
    <property type="match status" value="1"/>
</dbReference>
<comment type="similarity">
    <text evidence="1">Belongs to the RecJ family.</text>
</comment>
<dbReference type="Pfam" id="PF17768">
    <property type="entry name" value="RecJ_OB"/>
    <property type="match status" value="1"/>
</dbReference>
<evidence type="ECO:0000259" key="6">
    <source>
        <dbReference type="Pfam" id="PF01368"/>
    </source>
</evidence>
<dbReference type="Proteomes" id="UP001218579">
    <property type="component" value="Unassembled WGS sequence"/>
</dbReference>
<dbReference type="InterPro" id="IPR003156">
    <property type="entry name" value="DHHA1_dom"/>
</dbReference>
<evidence type="ECO:0000313" key="10">
    <source>
        <dbReference type="Proteomes" id="UP001218579"/>
    </source>
</evidence>
<dbReference type="InterPro" id="IPR004610">
    <property type="entry name" value="RecJ"/>
</dbReference>
<keyword evidence="4" id="KW-0378">Hydrolase</keyword>
<dbReference type="InterPro" id="IPR041122">
    <property type="entry name" value="RecJ_OB"/>
</dbReference>
<dbReference type="PANTHER" id="PTHR30255:SF2">
    <property type="entry name" value="SINGLE-STRANDED-DNA-SPECIFIC EXONUCLEASE RECJ"/>
    <property type="match status" value="1"/>
</dbReference>
<dbReference type="SUPFAM" id="SSF64182">
    <property type="entry name" value="DHH phosphoesterases"/>
    <property type="match status" value="1"/>
</dbReference>
<sequence length="626" mass="67518">MTTDRQSIPAYLDVTTSATGRVWQDRQAARSLDPDNLRKISHQLGLKAIVPDTYVEPIAQSIAGRGISAEALDDYLYPTLKALFPEPDGFMDMPVLVTAILDALEARKSIYVFADYDVDGATSAAQLVRWFRHMGQELKVYVPDRLTEGYGPSPAAFDRLKAEGADLIITVDCGASAHHALEYAAGIGLDVVVIDHHLMREDPPKCLAVVNPNRPGCQSGQGNLAAAGVVFVVLAALNREAEKRGLFSEVPKPDLRQWLDLAALGAICDVTALTGFNRALASQGLKVMGRLENTGIKALIDVAGIDLNKPDNRQNLMSVFHSGFVIGPRINAGGRVGRADLGVRLLSTDDPEDAKALANELDTLNQTRRDVEAEVLEQAVAIAEREKLIVSDDNVIIIAHEEWHPGVIGIVAGRLRERWRKPVIVIGIDPISGTGKGSGRSQPGINLGQAVGAAYEAGIVMSGGGHAMAAGLSVMRDRIDDLRQFLNDHIRHQTGGAPVQETLEIDATLSCGSATRDLLTQFDIMAPFGQGNPEPIFALSHMTVSYASVMKGGHVRAQLNDDRGHRIKAIAWRAENTALGDMLLHPPGRIHVAGRLKADDYMGRNGVQLEIEDVAHAQATDIHKTM</sequence>
<dbReference type="PANTHER" id="PTHR30255">
    <property type="entry name" value="SINGLE-STRANDED-DNA-SPECIFIC EXONUCLEASE RECJ"/>
    <property type="match status" value="1"/>
</dbReference>